<evidence type="ECO:0000313" key="2">
    <source>
        <dbReference type="Proteomes" id="UP000766486"/>
    </source>
</evidence>
<organism evidence="1 2">
    <name type="scientific">Bionectria ochroleuca</name>
    <name type="common">Gliocladium roseum</name>
    <dbReference type="NCBI Taxonomy" id="29856"/>
    <lineage>
        <taxon>Eukaryota</taxon>
        <taxon>Fungi</taxon>
        <taxon>Dikarya</taxon>
        <taxon>Ascomycota</taxon>
        <taxon>Pezizomycotina</taxon>
        <taxon>Sordariomycetes</taxon>
        <taxon>Hypocreomycetidae</taxon>
        <taxon>Hypocreales</taxon>
        <taxon>Bionectriaceae</taxon>
        <taxon>Clonostachys</taxon>
    </lineage>
</organism>
<dbReference type="EMBL" id="CABFNS010000698">
    <property type="protein sequence ID" value="VUC22987.1"/>
    <property type="molecule type" value="Genomic_DNA"/>
</dbReference>
<gene>
    <name evidence="1" type="ORF">CLO192961_LOCUS98245</name>
</gene>
<proteinExistence type="predicted"/>
<keyword evidence="2" id="KW-1185">Reference proteome</keyword>
<dbReference type="Proteomes" id="UP000766486">
    <property type="component" value="Unassembled WGS sequence"/>
</dbReference>
<protein>
    <submittedName>
        <fullName evidence="1">Uncharacterized protein</fullName>
    </submittedName>
</protein>
<evidence type="ECO:0000313" key="1">
    <source>
        <dbReference type="EMBL" id="VUC22987.1"/>
    </source>
</evidence>
<name>A0ABY6TYH4_BIOOC</name>
<sequence>MHFSHRLDILHGRVNTRPAYTPQRPVPPILQGFYQRKLLTGTFHLGETSEDPLYAVNVQSGWGCSPPGVTLHNGPTNKHPVLAKAADETGRTHNILNNIITMPPLPGAHQDTVESMRAAIDGETVTFQFSVDIGYGHGLKREFFEWRKININHEIGILPPQFKSGFKLVRLGSGGVFRQPEVVATIAFHDGRTMTLPFILQFYSSLGDRWAIMVIVTALKIWALNTQGKTTASFISAQGDGWVTGTNG</sequence>
<reference evidence="1 2" key="1">
    <citation type="submission" date="2019-06" db="EMBL/GenBank/DDBJ databases">
        <authorList>
            <person name="Broberg M."/>
        </authorList>
    </citation>
    <scope>NUCLEOTIDE SEQUENCE [LARGE SCALE GENOMIC DNA]</scope>
</reference>
<accession>A0ABY6TYH4</accession>
<comment type="caution">
    <text evidence="1">The sequence shown here is derived from an EMBL/GenBank/DDBJ whole genome shotgun (WGS) entry which is preliminary data.</text>
</comment>